<dbReference type="PROSITE" id="PS50011">
    <property type="entry name" value="PROTEIN_KINASE_DOM"/>
    <property type="match status" value="1"/>
</dbReference>
<keyword evidence="3" id="KW-0808">Transferase</keyword>
<feature type="region of interest" description="Disordered" evidence="9">
    <location>
        <begin position="511"/>
        <end position="531"/>
    </location>
</feature>
<keyword evidence="12" id="KW-1185">Reference proteome</keyword>
<proteinExistence type="predicted"/>
<accession>A0A0V0Q7R1</accession>
<evidence type="ECO:0000313" key="11">
    <source>
        <dbReference type="EMBL" id="KRW98268.1"/>
    </source>
</evidence>
<evidence type="ECO:0000256" key="1">
    <source>
        <dbReference type="ARBA" id="ARBA00012513"/>
    </source>
</evidence>
<feature type="region of interest" description="Disordered" evidence="9">
    <location>
        <begin position="460"/>
        <end position="491"/>
    </location>
</feature>
<dbReference type="PANTHER" id="PTHR43671">
    <property type="entry name" value="SERINE/THREONINE-PROTEIN KINASE NEK"/>
    <property type="match status" value="1"/>
</dbReference>
<feature type="region of interest" description="Disordered" evidence="9">
    <location>
        <begin position="376"/>
        <end position="436"/>
    </location>
</feature>
<dbReference type="Gene3D" id="1.10.510.10">
    <property type="entry name" value="Transferase(Phosphotransferase) domain 1"/>
    <property type="match status" value="1"/>
</dbReference>
<evidence type="ECO:0000256" key="3">
    <source>
        <dbReference type="ARBA" id="ARBA00022679"/>
    </source>
</evidence>
<name>A0A0V0Q7R1_PSEPJ</name>
<organism evidence="11 12">
    <name type="scientific">Pseudocohnilembus persalinus</name>
    <name type="common">Ciliate</name>
    <dbReference type="NCBI Taxonomy" id="266149"/>
    <lineage>
        <taxon>Eukaryota</taxon>
        <taxon>Sar</taxon>
        <taxon>Alveolata</taxon>
        <taxon>Ciliophora</taxon>
        <taxon>Intramacronucleata</taxon>
        <taxon>Oligohymenophorea</taxon>
        <taxon>Scuticociliatia</taxon>
        <taxon>Philasterida</taxon>
        <taxon>Pseudocohnilembidae</taxon>
        <taxon>Pseudocohnilembus</taxon>
    </lineage>
</organism>
<keyword evidence="6" id="KW-0067">ATP-binding</keyword>
<dbReference type="AlphaFoldDB" id="A0A0V0Q7R1"/>
<comment type="catalytic activity">
    <reaction evidence="8">
        <text>L-seryl-[protein] + ATP = O-phospho-L-seryl-[protein] + ADP + H(+)</text>
        <dbReference type="Rhea" id="RHEA:17989"/>
        <dbReference type="Rhea" id="RHEA-COMP:9863"/>
        <dbReference type="Rhea" id="RHEA-COMP:11604"/>
        <dbReference type="ChEBI" id="CHEBI:15378"/>
        <dbReference type="ChEBI" id="CHEBI:29999"/>
        <dbReference type="ChEBI" id="CHEBI:30616"/>
        <dbReference type="ChEBI" id="CHEBI:83421"/>
        <dbReference type="ChEBI" id="CHEBI:456216"/>
        <dbReference type="EC" id="2.7.11.1"/>
    </reaction>
</comment>
<keyword evidence="2" id="KW-0723">Serine/threonine-protein kinase</keyword>
<reference evidence="11 12" key="1">
    <citation type="journal article" date="2015" name="Sci. Rep.">
        <title>Genome of the facultative scuticociliatosis pathogen Pseudocohnilembus persalinus provides insight into its virulence through horizontal gene transfer.</title>
        <authorList>
            <person name="Xiong J."/>
            <person name="Wang G."/>
            <person name="Cheng J."/>
            <person name="Tian M."/>
            <person name="Pan X."/>
            <person name="Warren A."/>
            <person name="Jiang C."/>
            <person name="Yuan D."/>
            <person name="Miao W."/>
        </authorList>
    </citation>
    <scope>NUCLEOTIDE SEQUENCE [LARGE SCALE GENOMIC DNA]</scope>
    <source>
        <strain evidence="11">36N120E</strain>
    </source>
</reference>
<keyword evidence="4" id="KW-0547">Nucleotide-binding</keyword>
<evidence type="ECO:0000256" key="9">
    <source>
        <dbReference type="SAM" id="MobiDB-lite"/>
    </source>
</evidence>
<comment type="caution">
    <text evidence="11">The sequence shown here is derived from an EMBL/GenBank/DDBJ whole genome shotgun (WGS) entry which is preliminary data.</text>
</comment>
<dbReference type="SMART" id="SM00220">
    <property type="entry name" value="S_TKc"/>
    <property type="match status" value="1"/>
</dbReference>
<dbReference type="InterPro" id="IPR000719">
    <property type="entry name" value="Prot_kinase_dom"/>
</dbReference>
<dbReference type="SUPFAM" id="SSF56112">
    <property type="entry name" value="Protein kinase-like (PK-like)"/>
    <property type="match status" value="1"/>
</dbReference>
<feature type="compositionally biased region" description="Polar residues" evidence="9">
    <location>
        <begin position="482"/>
        <end position="491"/>
    </location>
</feature>
<evidence type="ECO:0000313" key="12">
    <source>
        <dbReference type="Proteomes" id="UP000054937"/>
    </source>
</evidence>
<dbReference type="Gene3D" id="3.30.200.20">
    <property type="entry name" value="Phosphorylase Kinase, domain 1"/>
    <property type="match status" value="1"/>
</dbReference>
<dbReference type="InterPro" id="IPR011009">
    <property type="entry name" value="Kinase-like_dom_sf"/>
</dbReference>
<evidence type="ECO:0000256" key="6">
    <source>
        <dbReference type="ARBA" id="ARBA00022840"/>
    </source>
</evidence>
<dbReference type="GO" id="GO:0005524">
    <property type="term" value="F:ATP binding"/>
    <property type="evidence" value="ECO:0007669"/>
    <property type="project" value="UniProtKB-KW"/>
</dbReference>
<feature type="compositionally biased region" description="Low complexity" evidence="9">
    <location>
        <begin position="384"/>
        <end position="436"/>
    </location>
</feature>
<dbReference type="InterPro" id="IPR050660">
    <property type="entry name" value="NEK_Ser/Thr_kinase"/>
</dbReference>
<dbReference type="Proteomes" id="UP000054937">
    <property type="component" value="Unassembled WGS sequence"/>
</dbReference>
<comment type="catalytic activity">
    <reaction evidence="7">
        <text>L-threonyl-[protein] + ATP = O-phospho-L-threonyl-[protein] + ADP + H(+)</text>
        <dbReference type="Rhea" id="RHEA:46608"/>
        <dbReference type="Rhea" id="RHEA-COMP:11060"/>
        <dbReference type="Rhea" id="RHEA-COMP:11605"/>
        <dbReference type="ChEBI" id="CHEBI:15378"/>
        <dbReference type="ChEBI" id="CHEBI:30013"/>
        <dbReference type="ChEBI" id="CHEBI:30616"/>
        <dbReference type="ChEBI" id="CHEBI:61977"/>
        <dbReference type="ChEBI" id="CHEBI:456216"/>
        <dbReference type="EC" id="2.7.11.1"/>
    </reaction>
</comment>
<feature type="domain" description="Protein kinase" evidence="10">
    <location>
        <begin position="6"/>
        <end position="280"/>
    </location>
</feature>
<keyword evidence="5 11" id="KW-0418">Kinase</keyword>
<dbReference type="GO" id="GO:0004674">
    <property type="term" value="F:protein serine/threonine kinase activity"/>
    <property type="evidence" value="ECO:0007669"/>
    <property type="project" value="UniProtKB-KW"/>
</dbReference>
<evidence type="ECO:0000259" key="10">
    <source>
        <dbReference type="PROSITE" id="PS50011"/>
    </source>
</evidence>
<dbReference type="PANTHER" id="PTHR43671:SF98">
    <property type="entry name" value="SERINE_THREONINE-PROTEIN KINASE NEK11"/>
    <property type="match status" value="1"/>
</dbReference>
<evidence type="ECO:0000256" key="2">
    <source>
        <dbReference type="ARBA" id="ARBA00022527"/>
    </source>
</evidence>
<evidence type="ECO:0000256" key="4">
    <source>
        <dbReference type="ARBA" id="ARBA00022741"/>
    </source>
</evidence>
<dbReference type="EC" id="2.7.11.1" evidence="1"/>
<dbReference type="EMBL" id="LDAU01000258">
    <property type="protein sequence ID" value="KRW98268.1"/>
    <property type="molecule type" value="Genomic_DNA"/>
</dbReference>
<gene>
    <name evidence="11" type="ORF">PPERSA_02212</name>
</gene>
<dbReference type="InParanoid" id="A0A0V0Q7R1"/>
<evidence type="ECO:0000256" key="8">
    <source>
        <dbReference type="ARBA" id="ARBA00048679"/>
    </source>
</evidence>
<evidence type="ECO:0000256" key="5">
    <source>
        <dbReference type="ARBA" id="ARBA00022777"/>
    </source>
</evidence>
<dbReference type="Pfam" id="PF00069">
    <property type="entry name" value="Pkinase"/>
    <property type="match status" value="1"/>
</dbReference>
<sequence length="610" mass="72020">MSAKVLEQYQIIAQIPSGYVLMKKDQQQIAVFKVVHSPLSVENQQKILEKRFQVQHPYILNIVDFQITENTQNGTKTNFIYEGWNMDLEEDIQARQTNSDFYEEDMLMNLFYMIIQGVTQLHNKNLVHGDLKSNNIALTENGQIKIIDQWGFGDAFFKSKQQICLEKNSYLSPEVFYQINSEQQNTVVDSDEFKIQNFNHYATKPNDIFAIGLIFLELSNLNNCLSLYDYDNNYFNSSLLQEEIKKLKNRYSRNLSSIIVMMCDENPETRPEIQQIYQFIQSNWSVQENPNNNEQNYQNQYLKQSQQNISHLEKTQHSQQDFNSTANFQQHQQFQQEQKQKEQIQFNEKSQNFNQIQNISYNSQNSTQANYQNYNSQSHHLTPYNNNSIQNYNSNISNNYSQNTQNRSQTQNINQSQQYNQSQSQNQGQNQNNQLENTNNLSSMLEKCLNETRTIIAQNQKRKQELQESYRNSVKSIRESTRLNTSNKENEELQQIQKNFADQLSTFKNTKQNIQSKIQNSQQRNSTTQSEQFYLQSQNKTYNQNTQNQNQNINQEQNNQYHANFLKQKKQLNLAKVTNQSNKQQETQENDTSRSIMTNRMCSAWCFIPK</sequence>
<evidence type="ECO:0000256" key="7">
    <source>
        <dbReference type="ARBA" id="ARBA00047899"/>
    </source>
</evidence>
<protein>
    <recommendedName>
        <fullName evidence="1">non-specific serine/threonine protein kinase</fullName>
        <ecNumber evidence="1">2.7.11.1</ecNumber>
    </recommendedName>
</protein>